<comment type="catalytic activity">
    <reaction evidence="3 4">
        <text>N(6)-[(R)-lipoyl]-L-lysyl-[glycine-cleavage complex H protein] + glycine + H(+) = N(6)-[(R)-S(8)-aminomethyldihydrolipoyl]-L-lysyl-[glycine-cleavage complex H protein] + CO2</text>
        <dbReference type="Rhea" id="RHEA:24304"/>
        <dbReference type="Rhea" id="RHEA-COMP:10494"/>
        <dbReference type="Rhea" id="RHEA-COMP:10495"/>
        <dbReference type="ChEBI" id="CHEBI:15378"/>
        <dbReference type="ChEBI" id="CHEBI:16526"/>
        <dbReference type="ChEBI" id="CHEBI:57305"/>
        <dbReference type="ChEBI" id="CHEBI:83099"/>
        <dbReference type="ChEBI" id="CHEBI:83143"/>
        <dbReference type="EC" id="1.4.4.2"/>
    </reaction>
</comment>
<dbReference type="InterPro" id="IPR020581">
    <property type="entry name" value="GDC_P"/>
</dbReference>
<dbReference type="Pfam" id="PF02347">
    <property type="entry name" value="GDC-P"/>
    <property type="match status" value="1"/>
</dbReference>
<dbReference type="InterPro" id="IPR015421">
    <property type="entry name" value="PyrdxlP-dep_Trfase_major"/>
</dbReference>
<dbReference type="NCBIfam" id="NF001696">
    <property type="entry name" value="PRK00451.1"/>
    <property type="match status" value="1"/>
</dbReference>
<dbReference type="InterPro" id="IPR015424">
    <property type="entry name" value="PyrdxlP-dep_Trfase"/>
</dbReference>
<evidence type="ECO:0000259" key="5">
    <source>
        <dbReference type="Pfam" id="PF02347"/>
    </source>
</evidence>
<dbReference type="HAMAP" id="MF_00712">
    <property type="entry name" value="GcvPA"/>
    <property type="match status" value="1"/>
</dbReference>
<dbReference type="InterPro" id="IPR049315">
    <property type="entry name" value="GDC-P_N"/>
</dbReference>
<comment type="function">
    <text evidence="1 4">The glycine cleavage system catalyzes the degradation of glycine. The P protein binds the alpha-amino group of glycine through its pyridoxal phosphate cofactor; CO(2) is released and the remaining methylamine moiety is then transferred to the lipoamide cofactor of the H protein.</text>
</comment>
<comment type="caution">
    <text evidence="6">The sequence shown here is derived from an EMBL/GenBank/DDBJ whole genome shotgun (WGS) entry which is preliminary data.</text>
</comment>
<sequence>MPYIANTPENVQEMLARIGVKNFNELIADIPQDILLKSQLDLPAPLSEMEAAREITGISKINRPAGEMISFLGGGAYDHYIPAAVDHILSRPEFYTAYTPYQAEVSQGTLQAIWEFQSLIAALTGMEVANASMYDGATALTEAGLMACSHTKRKKLIISGTVHPEYLEVLKTYCRGLNIEIAEIPWKDGVTSLEELERTIDDKTAAVLVQHPNFLGALEPVEEMSDIAHRKGALLVVSADPISLGILKAPGSYGADIATGEGQPLGIPLGLGGPYLGLLAAKNSLLRLMPGRIVGLTTDSQGREGLVLTMQAREQHIRREKASSNICSNQALCALAATVYLSLMGRDGIKQAAELCLQKSHYLAEQLGPAFKAPFFKEFVYKTNRPASQVLAELRQKGILAGLDLGRFFKQLEGHLLISVTEKRTKDELDLLIRELSK</sequence>
<reference evidence="6 7" key="1">
    <citation type="journal article" date="2016" name="Nat. Commun.">
        <title>Thousands of microbial genomes shed light on interconnected biogeochemical processes in an aquifer system.</title>
        <authorList>
            <person name="Anantharaman K."/>
            <person name="Brown C.T."/>
            <person name="Hug L.A."/>
            <person name="Sharon I."/>
            <person name="Castelle C.J."/>
            <person name="Probst A.J."/>
            <person name="Thomas B.C."/>
            <person name="Singh A."/>
            <person name="Wilkins M.J."/>
            <person name="Karaoz U."/>
            <person name="Brodie E.L."/>
            <person name="Williams K.H."/>
            <person name="Hubbard S.S."/>
            <person name="Banfield J.F."/>
        </authorList>
    </citation>
    <scope>NUCLEOTIDE SEQUENCE [LARGE SCALE GENOMIC DNA]</scope>
</reference>
<dbReference type="CDD" id="cd00613">
    <property type="entry name" value="GDC-P"/>
    <property type="match status" value="1"/>
</dbReference>
<dbReference type="GO" id="GO:0019464">
    <property type="term" value="P:glycine decarboxylation via glycine cleavage system"/>
    <property type="evidence" value="ECO:0007669"/>
    <property type="project" value="UniProtKB-UniRule"/>
</dbReference>
<dbReference type="Gene3D" id="3.40.640.10">
    <property type="entry name" value="Type I PLP-dependent aspartate aminotransferase-like (Major domain)"/>
    <property type="match status" value="1"/>
</dbReference>
<accession>A0A1F5RH87</accession>
<dbReference type="GO" id="GO:0004375">
    <property type="term" value="F:glycine dehydrogenase (decarboxylating) activity"/>
    <property type="evidence" value="ECO:0007669"/>
    <property type="project" value="UniProtKB-EC"/>
</dbReference>
<evidence type="ECO:0000256" key="1">
    <source>
        <dbReference type="ARBA" id="ARBA00003788"/>
    </source>
</evidence>
<keyword evidence="2 4" id="KW-0560">Oxidoreductase</keyword>
<dbReference type="AlphaFoldDB" id="A0A1F5RH87"/>
<gene>
    <name evidence="4" type="primary">gcvPA</name>
    <name evidence="6" type="ORF">A2024_10360</name>
</gene>
<organism evidence="6 7">
    <name type="scientific">Candidatus Edwardsbacteria bacterium GWF2_54_11</name>
    <dbReference type="NCBI Taxonomy" id="1817851"/>
    <lineage>
        <taxon>Bacteria</taxon>
        <taxon>Candidatus Edwardsiibacteriota</taxon>
    </lineage>
</organism>
<dbReference type="PANTHER" id="PTHR42806">
    <property type="entry name" value="GLYCINE CLEAVAGE SYSTEM P-PROTEIN"/>
    <property type="match status" value="1"/>
</dbReference>
<proteinExistence type="inferred from homology"/>
<protein>
    <recommendedName>
        <fullName evidence="4">Probable glycine dehydrogenase (decarboxylating) subunit 1</fullName>
        <ecNumber evidence="4">1.4.4.2</ecNumber>
    </recommendedName>
    <alternativeName>
        <fullName evidence="4">Glycine cleavage system P-protein subunit 1</fullName>
    </alternativeName>
    <alternativeName>
        <fullName evidence="4">Glycine decarboxylase subunit 1</fullName>
    </alternativeName>
    <alternativeName>
        <fullName evidence="4">Glycine dehydrogenase (aminomethyl-transferring) subunit 1</fullName>
    </alternativeName>
</protein>
<dbReference type="InterPro" id="IPR023010">
    <property type="entry name" value="GcvPA"/>
</dbReference>
<dbReference type="PANTHER" id="PTHR42806:SF1">
    <property type="entry name" value="GLYCINE DEHYDROGENASE (DECARBOXYLATING)"/>
    <property type="match status" value="1"/>
</dbReference>
<dbReference type="Proteomes" id="UP000177230">
    <property type="component" value="Unassembled WGS sequence"/>
</dbReference>
<feature type="domain" description="Glycine cleavage system P-protein N-terminal" evidence="5">
    <location>
        <begin position="3"/>
        <end position="435"/>
    </location>
</feature>
<evidence type="ECO:0000313" key="6">
    <source>
        <dbReference type="EMBL" id="OGF13845.1"/>
    </source>
</evidence>
<name>A0A1F5RH87_9BACT</name>
<comment type="similarity">
    <text evidence="4">Belongs to the GcvP family. N-terminal subunit subfamily.</text>
</comment>
<dbReference type="EMBL" id="MFFM01000011">
    <property type="protein sequence ID" value="OGF13845.1"/>
    <property type="molecule type" value="Genomic_DNA"/>
</dbReference>
<evidence type="ECO:0000256" key="4">
    <source>
        <dbReference type="HAMAP-Rule" id="MF_00712"/>
    </source>
</evidence>
<evidence type="ECO:0000256" key="2">
    <source>
        <dbReference type="ARBA" id="ARBA00023002"/>
    </source>
</evidence>
<dbReference type="PIRSF" id="PIRSF006815">
    <property type="entry name" value="GcvPA"/>
    <property type="match status" value="1"/>
</dbReference>
<dbReference type="InterPro" id="IPR015422">
    <property type="entry name" value="PyrdxlP-dep_Trfase_small"/>
</dbReference>
<evidence type="ECO:0000313" key="7">
    <source>
        <dbReference type="Proteomes" id="UP000177230"/>
    </source>
</evidence>
<dbReference type="GO" id="GO:0009116">
    <property type="term" value="P:nucleoside metabolic process"/>
    <property type="evidence" value="ECO:0007669"/>
    <property type="project" value="InterPro"/>
</dbReference>
<evidence type="ECO:0000256" key="3">
    <source>
        <dbReference type="ARBA" id="ARBA00049026"/>
    </source>
</evidence>
<dbReference type="Gene3D" id="3.90.1150.10">
    <property type="entry name" value="Aspartate Aminotransferase, domain 1"/>
    <property type="match status" value="1"/>
</dbReference>
<comment type="subunit">
    <text evidence="4">The glycine cleavage system is composed of four proteins: P, T, L and H. In this organism, the P 'protein' is a heterodimer of two subunits.</text>
</comment>
<dbReference type="SUPFAM" id="SSF53383">
    <property type="entry name" value="PLP-dependent transferases"/>
    <property type="match status" value="1"/>
</dbReference>
<dbReference type="EC" id="1.4.4.2" evidence="4"/>